<protein>
    <submittedName>
        <fullName evidence="2">Uncharacterized protein</fullName>
    </submittedName>
</protein>
<dbReference type="RefSeq" id="WP_185406919.1">
    <property type="nucleotide sequence ID" value="NZ_JAARPT010000024.1"/>
</dbReference>
<accession>A0A841YRR6</accession>
<evidence type="ECO:0000256" key="1">
    <source>
        <dbReference type="SAM" id="SignalP"/>
    </source>
</evidence>
<organism evidence="2 3">
    <name type="scientific">Listeria booriae</name>
    <dbReference type="NCBI Taxonomy" id="1552123"/>
    <lineage>
        <taxon>Bacteria</taxon>
        <taxon>Bacillati</taxon>
        <taxon>Bacillota</taxon>
        <taxon>Bacilli</taxon>
        <taxon>Bacillales</taxon>
        <taxon>Listeriaceae</taxon>
        <taxon>Listeria</taxon>
    </lineage>
</organism>
<proteinExistence type="predicted"/>
<comment type="caution">
    <text evidence="2">The sequence shown here is derived from an EMBL/GenBank/DDBJ whole genome shotgun (WGS) entry which is preliminary data.</text>
</comment>
<name>A0A841YRR6_9LIST</name>
<keyword evidence="1" id="KW-0732">Signal</keyword>
<dbReference type="AlphaFoldDB" id="A0A841YRR6"/>
<evidence type="ECO:0000313" key="3">
    <source>
        <dbReference type="Proteomes" id="UP000544413"/>
    </source>
</evidence>
<sequence length="154" mass="17312">MKTKTLKKILTGAIAFNVLSTAPLLELSAHAAEVQPTVETQQSNNTRAAVVTNMLQNPQFSYDASTKLTANWDYYDARANKILTWIDYTPTPDIVTYDPAHVFLTDDEKNNFFESFANKDTEYRSVSLGPEYYSTGMTSPVKNKNAKLYVRQAV</sequence>
<feature type="non-terminal residue" evidence="2">
    <location>
        <position position="154"/>
    </location>
</feature>
<evidence type="ECO:0000313" key="2">
    <source>
        <dbReference type="EMBL" id="MBC1403235.1"/>
    </source>
</evidence>
<reference evidence="2 3" key="1">
    <citation type="submission" date="2020-03" db="EMBL/GenBank/DDBJ databases">
        <title>Soil Listeria distribution.</title>
        <authorList>
            <person name="Liao J."/>
            <person name="Wiedmann M."/>
        </authorList>
    </citation>
    <scope>NUCLEOTIDE SEQUENCE [LARGE SCALE GENOMIC DNA]</scope>
    <source>
        <strain evidence="2 3">FSL L7-1658</strain>
    </source>
</reference>
<gene>
    <name evidence="2" type="ORF">HB836_16735</name>
</gene>
<dbReference type="Proteomes" id="UP000544413">
    <property type="component" value="Unassembled WGS sequence"/>
</dbReference>
<dbReference type="EMBL" id="JAARPT010000024">
    <property type="protein sequence ID" value="MBC1403235.1"/>
    <property type="molecule type" value="Genomic_DNA"/>
</dbReference>
<feature type="signal peptide" evidence="1">
    <location>
        <begin position="1"/>
        <end position="31"/>
    </location>
</feature>
<feature type="chain" id="PRO_5032859222" evidence="1">
    <location>
        <begin position="32"/>
        <end position="154"/>
    </location>
</feature>